<evidence type="ECO:0000313" key="2">
    <source>
        <dbReference type="EMBL" id="GMA24147.1"/>
    </source>
</evidence>
<evidence type="ECO:0000256" key="1">
    <source>
        <dbReference type="SAM" id="Phobius"/>
    </source>
</evidence>
<keyword evidence="1" id="KW-0472">Membrane</keyword>
<keyword evidence="1" id="KW-1133">Transmembrane helix</keyword>
<accession>A0ABQ6I0J7</accession>
<reference evidence="3" key="1">
    <citation type="journal article" date="2019" name="Int. J. Syst. Evol. Microbiol.">
        <title>The Global Catalogue of Microorganisms (GCM) 10K type strain sequencing project: providing services to taxonomists for standard genome sequencing and annotation.</title>
        <authorList>
            <consortium name="The Broad Institute Genomics Platform"/>
            <consortium name="The Broad Institute Genome Sequencing Center for Infectious Disease"/>
            <person name="Wu L."/>
            <person name="Ma J."/>
        </authorList>
    </citation>
    <scope>NUCLEOTIDE SEQUENCE [LARGE SCALE GENOMIC DNA]</scope>
    <source>
        <strain evidence="3">NBRC 106348</strain>
    </source>
</reference>
<keyword evidence="1" id="KW-0812">Transmembrane</keyword>
<proteinExistence type="predicted"/>
<dbReference type="EMBL" id="BSUK01000001">
    <property type="protein sequence ID" value="GMA24147.1"/>
    <property type="molecule type" value="Genomic_DNA"/>
</dbReference>
<dbReference type="Proteomes" id="UP001157091">
    <property type="component" value="Unassembled WGS sequence"/>
</dbReference>
<name>A0ABQ6I0J7_9MICO</name>
<keyword evidence="3" id="KW-1185">Reference proteome</keyword>
<organism evidence="2 3">
    <name type="scientific">Luteimicrobium album</name>
    <dbReference type="NCBI Taxonomy" id="1054550"/>
    <lineage>
        <taxon>Bacteria</taxon>
        <taxon>Bacillati</taxon>
        <taxon>Actinomycetota</taxon>
        <taxon>Actinomycetes</taxon>
        <taxon>Micrococcales</taxon>
        <taxon>Luteimicrobium</taxon>
    </lineage>
</organism>
<gene>
    <name evidence="2" type="ORF">GCM10025864_19060</name>
</gene>
<dbReference type="SUPFAM" id="SSF53474">
    <property type="entry name" value="alpha/beta-Hydrolases"/>
    <property type="match status" value="1"/>
</dbReference>
<comment type="caution">
    <text evidence="2">The sequence shown here is derived from an EMBL/GenBank/DDBJ whole genome shotgun (WGS) entry which is preliminary data.</text>
</comment>
<sequence>MWWQRAIMRVLLVAQLAVGSVAPLVELLMLGALGPRRRRYDPEAAVVVSGGALRVSRLGVFRVGMSELRPAPPAEVIGRHIVCPTVAVVGAQSAQAAQRYATTLTSVAPDASMEVVDHVFNLVALEHPERVVEAVVALWSRSDGGDLVSHRCDTV</sequence>
<protein>
    <submittedName>
        <fullName evidence="2">Uncharacterized protein</fullName>
    </submittedName>
</protein>
<dbReference type="InterPro" id="IPR029058">
    <property type="entry name" value="AB_hydrolase_fold"/>
</dbReference>
<dbReference type="Gene3D" id="3.40.50.1820">
    <property type="entry name" value="alpha/beta hydrolase"/>
    <property type="match status" value="1"/>
</dbReference>
<feature type="transmembrane region" description="Helical" evidence="1">
    <location>
        <begin position="6"/>
        <end position="30"/>
    </location>
</feature>
<evidence type="ECO:0000313" key="3">
    <source>
        <dbReference type="Proteomes" id="UP001157091"/>
    </source>
</evidence>